<dbReference type="PANTHER" id="PTHR12461:SF100">
    <property type="entry name" value="JMJC DOMAIN-CONTAINING PROTEIN 4"/>
    <property type="match status" value="1"/>
</dbReference>
<dbReference type="HOGENOM" id="CLU_017405_0_0_1"/>
<dbReference type="KEGG" id="msym:MSY001_3496"/>
<dbReference type="InterPro" id="IPR014710">
    <property type="entry name" value="RmlC-like_jellyroll"/>
</dbReference>
<dbReference type="InterPro" id="IPR003347">
    <property type="entry name" value="JmjC_dom"/>
</dbReference>
<dbReference type="OMA" id="PASWWHE"/>
<evidence type="ECO:0000313" key="2">
    <source>
        <dbReference type="EMBL" id="SHO78127.1"/>
    </source>
</evidence>
<dbReference type="RefSeq" id="XP_018741961.1">
    <property type="nucleotide sequence ID" value="XM_018885397.1"/>
</dbReference>
<proteinExistence type="predicted"/>
<dbReference type="SUPFAM" id="SSF51197">
    <property type="entry name" value="Clavaminate synthase-like"/>
    <property type="match status" value="1"/>
</dbReference>
<dbReference type="STRING" id="1230383.M5EDQ1"/>
<dbReference type="OrthoDB" id="415358at2759"/>
<dbReference type="EMBL" id="LT671824">
    <property type="protein sequence ID" value="SHO78127.1"/>
    <property type="molecule type" value="Genomic_DNA"/>
</dbReference>
<dbReference type="PANTHER" id="PTHR12461">
    <property type="entry name" value="HYPOXIA-INDUCIBLE FACTOR 1 ALPHA INHIBITOR-RELATED"/>
    <property type="match status" value="1"/>
</dbReference>
<feature type="compositionally biased region" description="Acidic residues" evidence="1">
    <location>
        <begin position="278"/>
        <end position="298"/>
    </location>
</feature>
<feature type="region of interest" description="Disordered" evidence="1">
    <location>
        <begin position="119"/>
        <end position="139"/>
    </location>
</feature>
<protein>
    <submittedName>
        <fullName evidence="2">Uncharacterized protein</fullName>
    </submittedName>
</protein>
<feature type="compositionally biased region" description="Acidic residues" evidence="1">
    <location>
        <begin position="305"/>
        <end position="314"/>
    </location>
</feature>
<dbReference type="VEuPathDB" id="FungiDB:MSYG_2469"/>
<evidence type="ECO:0000256" key="1">
    <source>
        <dbReference type="SAM" id="MobiDB-lite"/>
    </source>
</evidence>
<keyword evidence="3" id="KW-1185">Reference proteome</keyword>
<dbReference type="PROSITE" id="PS51184">
    <property type="entry name" value="JMJC"/>
    <property type="match status" value="1"/>
</dbReference>
<reference evidence="3" key="1">
    <citation type="journal article" date="2017" name="Nucleic Acids Res.">
        <title>Proteogenomics produces comprehensive and highly accurate protein-coding gene annotation in a complete genome assembly of Malassezia sympodialis.</title>
        <authorList>
            <person name="Zhu Y."/>
            <person name="Engstroem P.G."/>
            <person name="Tellgren-Roth C."/>
            <person name="Baudo C.D."/>
            <person name="Kennell J.C."/>
            <person name="Sun S."/>
            <person name="Billmyre R.B."/>
            <person name="Schroeder M.S."/>
            <person name="Andersson A."/>
            <person name="Holm T."/>
            <person name="Sigurgeirsson B."/>
            <person name="Wu G."/>
            <person name="Sankaranarayanan S.R."/>
            <person name="Siddharthan R."/>
            <person name="Sanyal K."/>
            <person name="Lundeberg J."/>
            <person name="Nystedt B."/>
            <person name="Boekhout T."/>
            <person name="Dawson T.L. Jr."/>
            <person name="Heitman J."/>
            <person name="Scheynius A."/>
            <person name="Lehtioe J."/>
        </authorList>
    </citation>
    <scope>NUCLEOTIDE SEQUENCE [LARGE SCALE GENOMIC DNA]</scope>
    <source>
        <strain evidence="3">ATCC 42132</strain>
    </source>
</reference>
<gene>
    <name evidence="2" type="ORF">MSYG_2469</name>
</gene>
<organism evidence="2 3">
    <name type="scientific">Malassezia sympodialis (strain ATCC 42132)</name>
    <name type="common">Atopic eczema-associated yeast</name>
    <dbReference type="NCBI Taxonomy" id="1230383"/>
    <lineage>
        <taxon>Eukaryota</taxon>
        <taxon>Fungi</taxon>
        <taxon>Dikarya</taxon>
        <taxon>Basidiomycota</taxon>
        <taxon>Ustilaginomycotina</taxon>
        <taxon>Malasseziomycetes</taxon>
        <taxon>Malasseziales</taxon>
        <taxon>Malasseziaceae</taxon>
        <taxon>Malassezia</taxon>
    </lineage>
</organism>
<sequence length="433" mass="48191">MPYEGWTPEAGATVPVEPATLSAQAMWTRYIQPRRPVVLDGWLDDASWKAQQWTNRAYLEEKAGDAEVMVEPVHPKEQCFGTSMKRQPMKLRELLDRLHDPAQDGTFYLTTQYEADADDAASAATDDGPGLDPVLPSPTHKLREDFPLHPRLLGDLVLQQCNLWIGSGTKQRSSGLHHDFHDNLYVLLQGHKRFVLFPPSAHEHLHIRGNLTHVHPNGLLVYDDAPIRADGLDELDAAHWRVVARSKRASKKRRADGSVPDTYAMAKEAWRKLRSEREGDEEDDDEGDEEADDDDDDALGVLDGGDAESEAGEMDEGEALLANLDGDEPPSFSLIKSYQLHKHFGIEPAMKAPDGATSTLAPSSQCPVPLVVELRAGQMLYLPASWFHEVTSWASESGPHMAFNYWMHPPDGQASAYADAEVWEVIRERVAAL</sequence>
<dbReference type="Gene3D" id="2.60.120.10">
    <property type="entry name" value="Jelly Rolls"/>
    <property type="match status" value="2"/>
</dbReference>
<feature type="region of interest" description="Disordered" evidence="1">
    <location>
        <begin position="270"/>
        <end position="314"/>
    </location>
</feature>
<evidence type="ECO:0000313" key="3">
    <source>
        <dbReference type="Proteomes" id="UP000186303"/>
    </source>
</evidence>
<dbReference type="InterPro" id="IPR041667">
    <property type="entry name" value="Cupin_8"/>
</dbReference>
<dbReference type="Proteomes" id="UP000186303">
    <property type="component" value="Chromosome 4"/>
</dbReference>
<accession>M5EDQ1</accession>
<dbReference type="Pfam" id="PF13621">
    <property type="entry name" value="Cupin_8"/>
    <property type="match status" value="1"/>
</dbReference>
<name>M5EDQ1_MALS4</name>
<dbReference type="AlphaFoldDB" id="M5EDQ1"/>